<dbReference type="InterPro" id="IPR019734">
    <property type="entry name" value="TPR_rpt"/>
</dbReference>
<keyword evidence="1" id="KW-0802">TPR repeat</keyword>
<evidence type="ECO:0000256" key="1">
    <source>
        <dbReference type="PROSITE-ProRule" id="PRU00339"/>
    </source>
</evidence>
<evidence type="ECO:0000313" key="2">
    <source>
        <dbReference type="EMBL" id="MCH7399095.1"/>
    </source>
</evidence>
<feature type="repeat" description="TPR" evidence="1">
    <location>
        <begin position="317"/>
        <end position="350"/>
    </location>
</feature>
<name>A0ABS9UR45_9BACT</name>
<sequence>MNLFKSIYLFLILGCITLHQVSAQQKLSKKERKQAIEETKATRLFIEGQKFLMLEDYDKSYFYFQKAREIAPNEPAISFKIAEIYLKANKVDDALEYGLMAVEADPENKYYNLMMAEVYSKKNQPIKAAEILESLMENSDENQNYILELASLYLGANEYDKALDALDRAEEYYGVVEQLVVQKQRIYLRKNNLPKAIEEGEKLINAHPGNSQYVLGLVEILFNNGRTKEAIAAIEKSLEAYPNQPDLQMGAYALYKDLGEFEIAEALILDAFANPDLDGMVKAQAFSDILQEIKTEKRDQLLDKLEVFMLENNPKDSNVLTVVGDRRLFNEKKEEALSFYKKSAEINPDNPQVLQGIITIMFETGGDFSEIEKYTIIAVDEFPERAEFWYFDGTTKTALKKWEEAKESLKKSQEVNKGKNKQLDLLVYGQIGDVYHSLDQKDEAYEAYEKVLKERPNDEHVLNNYAYFLSLAKKDLDKARSMSEKLVKNFPDNPTYLDTHAWVLFQLEDYQNAKTYMEKALKFEDSPSGIMLEHYGDILYHLGNKSEALSFWKKAEGGEETTDVLIKKIKDQKYYE</sequence>
<dbReference type="SUPFAM" id="SSF48452">
    <property type="entry name" value="TPR-like"/>
    <property type="match status" value="2"/>
</dbReference>
<proteinExistence type="predicted"/>
<dbReference type="RefSeq" id="WP_241275597.1">
    <property type="nucleotide sequence ID" value="NZ_JAKZGS010000012.1"/>
</dbReference>
<dbReference type="PROSITE" id="PS50005">
    <property type="entry name" value="TPR"/>
    <property type="match status" value="4"/>
</dbReference>
<feature type="repeat" description="TPR" evidence="1">
    <location>
        <begin position="75"/>
        <end position="108"/>
    </location>
</feature>
<evidence type="ECO:0000313" key="3">
    <source>
        <dbReference type="Proteomes" id="UP001165488"/>
    </source>
</evidence>
<dbReference type="Pfam" id="PF13181">
    <property type="entry name" value="TPR_8"/>
    <property type="match status" value="1"/>
</dbReference>
<dbReference type="Pfam" id="PF13432">
    <property type="entry name" value="TPR_16"/>
    <property type="match status" value="1"/>
</dbReference>
<dbReference type="SUPFAM" id="SSF81901">
    <property type="entry name" value="HCP-like"/>
    <property type="match status" value="1"/>
</dbReference>
<gene>
    <name evidence="2" type="ORF">MM236_13905</name>
</gene>
<dbReference type="Pfam" id="PF14559">
    <property type="entry name" value="TPR_19"/>
    <property type="match status" value="2"/>
</dbReference>
<organism evidence="2 3">
    <name type="scientific">Belliella calami</name>
    <dbReference type="NCBI Taxonomy" id="2923436"/>
    <lineage>
        <taxon>Bacteria</taxon>
        <taxon>Pseudomonadati</taxon>
        <taxon>Bacteroidota</taxon>
        <taxon>Cytophagia</taxon>
        <taxon>Cytophagales</taxon>
        <taxon>Cyclobacteriaceae</taxon>
        <taxon>Belliella</taxon>
    </lineage>
</organism>
<dbReference type="SMART" id="SM00028">
    <property type="entry name" value="TPR"/>
    <property type="match status" value="8"/>
</dbReference>
<dbReference type="PANTHER" id="PTHR12558:SF13">
    <property type="entry name" value="CELL DIVISION CYCLE PROTEIN 27 HOMOLOG"/>
    <property type="match status" value="1"/>
</dbReference>
<dbReference type="Gene3D" id="1.25.40.10">
    <property type="entry name" value="Tetratricopeptide repeat domain"/>
    <property type="match status" value="2"/>
</dbReference>
<comment type="caution">
    <text evidence="2">The sequence shown here is derived from an EMBL/GenBank/DDBJ whole genome shotgun (WGS) entry which is preliminary data.</text>
</comment>
<keyword evidence="3" id="KW-1185">Reference proteome</keyword>
<dbReference type="EMBL" id="JAKZGS010000012">
    <property type="protein sequence ID" value="MCH7399095.1"/>
    <property type="molecule type" value="Genomic_DNA"/>
</dbReference>
<feature type="repeat" description="TPR" evidence="1">
    <location>
        <begin position="41"/>
        <end position="74"/>
    </location>
</feature>
<feature type="repeat" description="TPR" evidence="1">
    <location>
        <begin position="425"/>
        <end position="458"/>
    </location>
</feature>
<dbReference type="Proteomes" id="UP001165488">
    <property type="component" value="Unassembled WGS sequence"/>
</dbReference>
<dbReference type="PANTHER" id="PTHR12558">
    <property type="entry name" value="CELL DIVISION CYCLE 16,23,27"/>
    <property type="match status" value="1"/>
</dbReference>
<dbReference type="InterPro" id="IPR011990">
    <property type="entry name" value="TPR-like_helical_dom_sf"/>
</dbReference>
<reference evidence="2" key="1">
    <citation type="submission" date="2022-03" db="EMBL/GenBank/DDBJ databases">
        <title>De novo assembled genomes of Belliella spp. (Cyclobacteriaceae) strains.</title>
        <authorList>
            <person name="Szabo A."/>
            <person name="Korponai K."/>
            <person name="Felfoldi T."/>
        </authorList>
    </citation>
    <scope>NUCLEOTIDE SEQUENCE</scope>
    <source>
        <strain evidence="2">DSM 107340</strain>
    </source>
</reference>
<protein>
    <submittedName>
        <fullName evidence="2">Tetratricopeptide repeat protein</fullName>
    </submittedName>
</protein>
<accession>A0ABS9UR45</accession>